<reference evidence="1" key="2">
    <citation type="submission" date="2021-01" db="EMBL/GenBank/DDBJ databases">
        <authorList>
            <person name="Schikora-Tamarit M.A."/>
        </authorList>
    </citation>
    <scope>NUCLEOTIDE SEQUENCE</scope>
    <source>
        <strain evidence="1">CBS2887</strain>
    </source>
</reference>
<sequence length="103" mass="11699">MCSSICTILIPTSFNPSFHIDGFLSLAFSPRMFQQLSGTRSLFRIASKAEINETDITFTEALASNTGQIRLEVDDFTQDIYRRRLQTQIQWETANANLHQGQP</sequence>
<evidence type="ECO:0000313" key="2">
    <source>
        <dbReference type="Proteomes" id="UP000774326"/>
    </source>
</evidence>
<proteinExistence type="predicted"/>
<name>A0A9P8PPC8_WICPI</name>
<accession>A0A9P8PPC8</accession>
<dbReference type="EMBL" id="JAEUBG010005367">
    <property type="protein sequence ID" value="KAH3675761.1"/>
    <property type="molecule type" value="Genomic_DNA"/>
</dbReference>
<organism evidence="1 2">
    <name type="scientific">Wickerhamomyces pijperi</name>
    <name type="common">Yeast</name>
    <name type="synonym">Pichia pijperi</name>
    <dbReference type="NCBI Taxonomy" id="599730"/>
    <lineage>
        <taxon>Eukaryota</taxon>
        <taxon>Fungi</taxon>
        <taxon>Dikarya</taxon>
        <taxon>Ascomycota</taxon>
        <taxon>Saccharomycotina</taxon>
        <taxon>Saccharomycetes</taxon>
        <taxon>Phaffomycetales</taxon>
        <taxon>Wickerhamomycetaceae</taxon>
        <taxon>Wickerhamomyces</taxon>
    </lineage>
</organism>
<evidence type="ECO:0000313" key="1">
    <source>
        <dbReference type="EMBL" id="KAH3675761.1"/>
    </source>
</evidence>
<comment type="caution">
    <text evidence="1">The sequence shown here is derived from an EMBL/GenBank/DDBJ whole genome shotgun (WGS) entry which is preliminary data.</text>
</comment>
<protein>
    <submittedName>
        <fullName evidence="1">Uncharacterized protein</fullName>
    </submittedName>
</protein>
<gene>
    <name evidence="1" type="ORF">WICPIJ_009286</name>
</gene>
<dbReference type="AlphaFoldDB" id="A0A9P8PPC8"/>
<keyword evidence="2" id="KW-1185">Reference proteome</keyword>
<reference evidence="1" key="1">
    <citation type="journal article" date="2021" name="Open Biol.">
        <title>Shared evolutionary footprints suggest mitochondrial oxidative damage underlies multiple complex I losses in fungi.</title>
        <authorList>
            <person name="Schikora-Tamarit M.A."/>
            <person name="Marcet-Houben M."/>
            <person name="Nosek J."/>
            <person name="Gabaldon T."/>
        </authorList>
    </citation>
    <scope>NUCLEOTIDE SEQUENCE</scope>
    <source>
        <strain evidence="1">CBS2887</strain>
    </source>
</reference>
<dbReference type="Proteomes" id="UP000774326">
    <property type="component" value="Unassembled WGS sequence"/>
</dbReference>